<dbReference type="InterPro" id="IPR016193">
    <property type="entry name" value="Cytidine_deaminase-like"/>
</dbReference>
<dbReference type="CDD" id="cd01283">
    <property type="entry name" value="cytidine_deaminase"/>
    <property type="match status" value="1"/>
</dbReference>
<feature type="compositionally biased region" description="Low complexity" evidence="13">
    <location>
        <begin position="151"/>
        <end position="169"/>
    </location>
</feature>
<evidence type="ECO:0000256" key="7">
    <source>
        <dbReference type="ARBA" id="ARBA00022801"/>
    </source>
</evidence>
<evidence type="ECO:0000256" key="13">
    <source>
        <dbReference type="SAM" id="MobiDB-lite"/>
    </source>
</evidence>
<name>A0ABX8BBP8_9BACT</name>
<keyword evidence="8 12" id="KW-0862">Zinc</keyword>
<evidence type="ECO:0000313" key="15">
    <source>
        <dbReference type="EMBL" id="QUW02960.1"/>
    </source>
</evidence>
<dbReference type="PANTHER" id="PTHR11644:SF2">
    <property type="entry name" value="CYTIDINE DEAMINASE"/>
    <property type="match status" value="1"/>
</dbReference>
<evidence type="ECO:0000256" key="3">
    <source>
        <dbReference type="ARBA" id="ARBA00006576"/>
    </source>
</evidence>
<feature type="domain" description="CMP/dCMP-type deaminase" evidence="14">
    <location>
        <begin position="18"/>
        <end position="144"/>
    </location>
</feature>
<keyword evidence="6 12" id="KW-0479">Metal-binding</keyword>
<gene>
    <name evidence="15" type="primary">cdd</name>
    <name evidence="15" type="ORF">J8C06_00490</name>
</gene>
<evidence type="ECO:0000256" key="5">
    <source>
        <dbReference type="ARBA" id="ARBA00018266"/>
    </source>
</evidence>
<keyword evidence="16" id="KW-1185">Reference proteome</keyword>
<evidence type="ECO:0000256" key="11">
    <source>
        <dbReference type="ARBA" id="ARBA00049558"/>
    </source>
</evidence>
<dbReference type="Proteomes" id="UP000676506">
    <property type="component" value="Chromosome 1"/>
</dbReference>
<dbReference type="Pfam" id="PF00383">
    <property type="entry name" value="dCMP_cyt_deam_1"/>
    <property type="match status" value="1"/>
</dbReference>
<sequence length="169" mass="17819">MTESATTDPVKPEPKTNLSDAALIAAAQAARRHAHAPYSKFSVGAVIQTRDGRFYTGCNIENASFGLTVCAERVALFKALSEGERAFRAVVIAADAATPTPPCGACRQVLWEFCGDIRIVSTNPQGVTGEWSLAALLPAAFDDQNLKPLDQTPAQAAETPAPQSTSTQS</sequence>
<dbReference type="NCBIfam" id="NF004064">
    <property type="entry name" value="PRK05578.1"/>
    <property type="match status" value="1"/>
</dbReference>
<dbReference type="InterPro" id="IPR016192">
    <property type="entry name" value="APOBEC/CMP_deaminase_Zn-bd"/>
</dbReference>
<dbReference type="EC" id="3.5.4.5" evidence="4 12"/>
<comment type="similarity">
    <text evidence="3 12">Belongs to the cytidine and deoxycytidylate deaminase family.</text>
</comment>
<organism evidence="15 16">
    <name type="scientific">Chloracidobacterium validum</name>
    <dbReference type="NCBI Taxonomy" id="2821543"/>
    <lineage>
        <taxon>Bacteria</taxon>
        <taxon>Pseudomonadati</taxon>
        <taxon>Acidobacteriota</taxon>
        <taxon>Terriglobia</taxon>
        <taxon>Terriglobales</taxon>
        <taxon>Acidobacteriaceae</taxon>
        <taxon>Chloracidobacterium</taxon>
    </lineage>
</organism>
<comment type="catalytic activity">
    <reaction evidence="10 12">
        <text>2'-deoxycytidine + H2O + H(+) = 2'-deoxyuridine + NH4(+)</text>
        <dbReference type="Rhea" id="RHEA:13433"/>
        <dbReference type="ChEBI" id="CHEBI:15377"/>
        <dbReference type="ChEBI" id="CHEBI:15378"/>
        <dbReference type="ChEBI" id="CHEBI:15698"/>
        <dbReference type="ChEBI" id="CHEBI:16450"/>
        <dbReference type="ChEBI" id="CHEBI:28938"/>
        <dbReference type="EC" id="3.5.4.5"/>
    </reaction>
</comment>
<proteinExistence type="inferred from homology"/>
<dbReference type="PANTHER" id="PTHR11644">
    <property type="entry name" value="CYTIDINE DEAMINASE"/>
    <property type="match status" value="1"/>
</dbReference>
<comment type="catalytic activity">
    <reaction evidence="11 12">
        <text>cytidine + H2O + H(+) = uridine + NH4(+)</text>
        <dbReference type="Rhea" id="RHEA:16069"/>
        <dbReference type="ChEBI" id="CHEBI:15377"/>
        <dbReference type="ChEBI" id="CHEBI:15378"/>
        <dbReference type="ChEBI" id="CHEBI:16704"/>
        <dbReference type="ChEBI" id="CHEBI:17562"/>
        <dbReference type="ChEBI" id="CHEBI:28938"/>
        <dbReference type="EC" id="3.5.4.5"/>
    </reaction>
</comment>
<reference evidence="15 16" key="1">
    <citation type="submission" date="2021-03" db="EMBL/GenBank/DDBJ databases">
        <title>Genomic and phenotypic characterization of Chloracidobacterium isolates provides evidence for multiple species.</title>
        <authorList>
            <person name="Saini M.K."/>
            <person name="Costas A.M.G."/>
            <person name="Tank M."/>
            <person name="Bryant D.A."/>
        </authorList>
    </citation>
    <scope>NUCLEOTIDE SEQUENCE [LARGE SCALE GENOMIC DNA]</scope>
    <source>
        <strain evidence="15 16">BV2-C</strain>
    </source>
</reference>
<evidence type="ECO:0000256" key="4">
    <source>
        <dbReference type="ARBA" id="ARBA00012783"/>
    </source>
</evidence>
<dbReference type="NCBIfam" id="TIGR01354">
    <property type="entry name" value="cyt_deam_tetra"/>
    <property type="match status" value="1"/>
</dbReference>
<keyword evidence="7 12" id="KW-0378">Hydrolase</keyword>
<dbReference type="InterPro" id="IPR050202">
    <property type="entry name" value="Cyt/Deoxycyt_deaminase"/>
</dbReference>
<dbReference type="PROSITE" id="PS51747">
    <property type="entry name" value="CYT_DCMP_DEAMINASES_2"/>
    <property type="match status" value="1"/>
</dbReference>
<evidence type="ECO:0000256" key="1">
    <source>
        <dbReference type="ARBA" id="ARBA00001947"/>
    </source>
</evidence>
<dbReference type="RefSeq" id="WP_211428851.1">
    <property type="nucleotide sequence ID" value="NZ_CP072648.1"/>
</dbReference>
<evidence type="ECO:0000256" key="10">
    <source>
        <dbReference type="ARBA" id="ARBA00049252"/>
    </source>
</evidence>
<dbReference type="GO" id="GO:0004126">
    <property type="term" value="F:cytidine deaminase activity"/>
    <property type="evidence" value="ECO:0007669"/>
    <property type="project" value="UniProtKB-EC"/>
</dbReference>
<evidence type="ECO:0000256" key="2">
    <source>
        <dbReference type="ARBA" id="ARBA00003949"/>
    </source>
</evidence>
<evidence type="ECO:0000259" key="14">
    <source>
        <dbReference type="PROSITE" id="PS51747"/>
    </source>
</evidence>
<dbReference type="EMBL" id="CP072648">
    <property type="protein sequence ID" value="QUW02960.1"/>
    <property type="molecule type" value="Genomic_DNA"/>
</dbReference>
<evidence type="ECO:0000256" key="6">
    <source>
        <dbReference type="ARBA" id="ARBA00022723"/>
    </source>
</evidence>
<comment type="cofactor">
    <cofactor evidence="1 12">
        <name>Zn(2+)</name>
        <dbReference type="ChEBI" id="CHEBI:29105"/>
    </cofactor>
</comment>
<dbReference type="PROSITE" id="PS00903">
    <property type="entry name" value="CYT_DCMP_DEAMINASES_1"/>
    <property type="match status" value="1"/>
</dbReference>
<comment type="function">
    <text evidence="2 12">This enzyme scavenges exogenous and endogenous cytidine and 2'-deoxycytidine for UMP synthesis.</text>
</comment>
<dbReference type="InterPro" id="IPR002125">
    <property type="entry name" value="CMP_dCMP_dom"/>
</dbReference>
<protein>
    <recommendedName>
        <fullName evidence="5 12">Cytidine deaminase</fullName>
        <ecNumber evidence="4 12">3.5.4.5</ecNumber>
    </recommendedName>
    <alternativeName>
        <fullName evidence="9 12">Cytidine aminohydrolase</fullName>
    </alternativeName>
</protein>
<evidence type="ECO:0000256" key="8">
    <source>
        <dbReference type="ARBA" id="ARBA00022833"/>
    </source>
</evidence>
<dbReference type="Gene3D" id="3.40.140.10">
    <property type="entry name" value="Cytidine Deaminase, domain 2"/>
    <property type="match status" value="1"/>
</dbReference>
<feature type="region of interest" description="Disordered" evidence="13">
    <location>
        <begin position="145"/>
        <end position="169"/>
    </location>
</feature>
<dbReference type="SUPFAM" id="SSF53927">
    <property type="entry name" value="Cytidine deaminase-like"/>
    <property type="match status" value="1"/>
</dbReference>
<evidence type="ECO:0000256" key="12">
    <source>
        <dbReference type="RuleBase" id="RU364006"/>
    </source>
</evidence>
<evidence type="ECO:0000256" key="9">
    <source>
        <dbReference type="ARBA" id="ARBA00032005"/>
    </source>
</evidence>
<evidence type="ECO:0000313" key="16">
    <source>
        <dbReference type="Proteomes" id="UP000676506"/>
    </source>
</evidence>
<dbReference type="InterPro" id="IPR006262">
    <property type="entry name" value="Cyt_deam_tetra"/>
</dbReference>
<accession>A0ABX8BBP8</accession>